<keyword evidence="1" id="KW-0472">Membrane</keyword>
<keyword evidence="4" id="KW-1185">Reference proteome</keyword>
<dbReference type="KEGG" id="mama:GII36_00880"/>
<feature type="transmembrane region" description="Helical" evidence="1">
    <location>
        <begin position="160"/>
        <end position="179"/>
    </location>
</feature>
<feature type="domain" description="Phosphatidic acid phosphatase type 2/haloperoxidase" evidence="2">
    <location>
        <begin position="118"/>
        <end position="228"/>
    </location>
</feature>
<sequence>MTKHGDKTDNSEEAKLIIKLMKSSIIVQYFKQIKTGPLLAAFICFWLPIISFAKLANEVIENDTISYEKIVLYWIHGYSSPILDHVFYVFTSIGNVIPIVLMTFTIVAWLLYKEKYLKAFIVIACVGGAGVADFILKQVFHRDRPSLWHSAITETSYSFPSGHAMLSCALVLCIIFLLWNTRWRALTAVIGIFVISIIGLSRLYFGVHYPTDILAGWCVSIAWFAIVLALYARTKR</sequence>
<dbReference type="PANTHER" id="PTHR14969:SF13">
    <property type="entry name" value="AT30094P"/>
    <property type="match status" value="1"/>
</dbReference>
<dbReference type="PANTHER" id="PTHR14969">
    <property type="entry name" value="SPHINGOSINE-1-PHOSPHATE PHOSPHOHYDROLASE"/>
    <property type="match status" value="1"/>
</dbReference>
<dbReference type="Gene3D" id="1.20.144.10">
    <property type="entry name" value="Phosphatidic acid phosphatase type 2/haloperoxidase"/>
    <property type="match status" value="2"/>
</dbReference>
<feature type="transmembrane region" description="Helical" evidence="1">
    <location>
        <begin position="119"/>
        <end position="140"/>
    </location>
</feature>
<evidence type="ECO:0000313" key="3">
    <source>
        <dbReference type="EMBL" id="QHN42414.1"/>
    </source>
</evidence>
<evidence type="ECO:0000256" key="1">
    <source>
        <dbReference type="SAM" id="Phobius"/>
    </source>
</evidence>
<protein>
    <submittedName>
        <fullName evidence="3">Phosphatase PAP2 family protein</fullName>
    </submittedName>
</protein>
<organism evidence="3 4">
    <name type="scientific">Candidatus Mycosynbacter amalyticus</name>
    <dbReference type="NCBI Taxonomy" id="2665156"/>
    <lineage>
        <taxon>Bacteria</taxon>
        <taxon>Candidatus Saccharimonadota</taxon>
        <taxon>Candidatus Saccharimonadota incertae sedis</taxon>
        <taxon>Candidatus Mycosynbacter</taxon>
    </lineage>
</organism>
<reference evidence="3" key="1">
    <citation type="journal article" date="2021" name="Nat. Microbiol.">
        <title>Cocultivation of an ultrasmall environmental parasitic bacterium with lytic ability against bacteria associated with wastewater foams.</title>
        <authorList>
            <person name="Batinovic S."/>
            <person name="Rose J.J.A."/>
            <person name="Ratcliffe J."/>
            <person name="Seviour R.J."/>
            <person name="Petrovski S."/>
        </authorList>
    </citation>
    <scope>NUCLEOTIDE SEQUENCE</scope>
    <source>
        <strain evidence="3">JR1</strain>
    </source>
</reference>
<dbReference type="EMBL" id="CP045921">
    <property type="protein sequence ID" value="QHN42414.1"/>
    <property type="molecule type" value="Genomic_DNA"/>
</dbReference>
<dbReference type="Proteomes" id="UP001059824">
    <property type="component" value="Chromosome"/>
</dbReference>
<feature type="transmembrane region" description="Helical" evidence="1">
    <location>
        <begin position="186"/>
        <end position="207"/>
    </location>
</feature>
<feature type="transmembrane region" description="Helical" evidence="1">
    <location>
        <begin position="38"/>
        <end position="56"/>
    </location>
</feature>
<evidence type="ECO:0000313" key="4">
    <source>
        <dbReference type="Proteomes" id="UP001059824"/>
    </source>
</evidence>
<dbReference type="SMART" id="SM00014">
    <property type="entry name" value="acidPPc"/>
    <property type="match status" value="1"/>
</dbReference>
<keyword evidence="1" id="KW-0812">Transmembrane</keyword>
<feature type="transmembrane region" description="Helical" evidence="1">
    <location>
        <begin position="86"/>
        <end position="112"/>
    </location>
</feature>
<name>A0A857MIL8_9BACT</name>
<keyword evidence="1" id="KW-1133">Transmembrane helix</keyword>
<dbReference type="Pfam" id="PF01569">
    <property type="entry name" value="PAP2"/>
    <property type="match status" value="1"/>
</dbReference>
<accession>A0A857MIL8</accession>
<dbReference type="AlphaFoldDB" id="A0A857MIL8"/>
<dbReference type="SUPFAM" id="SSF48317">
    <property type="entry name" value="Acid phosphatase/Vanadium-dependent haloperoxidase"/>
    <property type="match status" value="1"/>
</dbReference>
<proteinExistence type="predicted"/>
<dbReference type="CDD" id="cd03392">
    <property type="entry name" value="PAP2_like_2"/>
    <property type="match status" value="1"/>
</dbReference>
<dbReference type="InterPro" id="IPR000326">
    <property type="entry name" value="PAP2/HPO"/>
</dbReference>
<dbReference type="InterPro" id="IPR036938">
    <property type="entry name" value="PAP2/HPO_sf"/>
</dbReference>
<gene>
    <name evidence="3" type="ORF">GII36_00880</name>
</gene>
<feature type="transmembrane region" description="Helical" evidence="1">
    <location>
        <begin position="213"/>
        <end position="232"/>
    </location>
</feature>
<evidence type="ECO:0000259" key="2">
    <source>
        <dbReference type="SMART" id="SM00014"/>
    </source>
</evidence>
<dbReference type="RefSeq" id="WP_260763727.1">
    <property type="nucleotide sequence ID" value="NZ_CP045921.1"/>
</dbReference>